<name>A0AAU9IU91_9CILI</name>
<reference evidence="3" key="1">
    <citation type="submission" date="2021-09" db="EMBL/GenBank/DDBJ databases">
        <authorList>
            <consortium name="AG Swart"/>
            <person name="Singh M."/>
            <person name="Singh A."/>
            <person name="Seah K."/>
            <person name="Emmerich C."/>
        </authorList>
    </citation>
    <scope>NUCLEOTIDE SEQUENCE</scope>
    <source>
        <strain evidence="3">ATCC30299</strain>
    </source>
</reference>
<dbReference type="EMBL" id="CAJZBQ010000005">
    <property type="protein sequence ID" value="CAG9311873.1"/>
    <property type="molecule type" value="Genomic_DNA"/>
</dbReference>
<dbReference type="Pfam" id="PF13373">
    <property type="entry name" value="Dsc3_C"/>
    <property type="match status" value="1"/>
</dbReference>
<evidence type="ECO:0000313" key="4">
    <source>
        <dbReference type="Proteomes" id="UP001162131"/>
    </source>
</evidence>
<dbReference type="SUPFAM" id="SSF54236">
    <property type="entry name" value="Ubiquitin-like"/>
    <property type="match status" value="1"/>
</dbReference>
<keyword evidence="1" id="KW-1133">Transmembrane helix</keyword>
<dbReference type="AlphaFoldDB" id="A0AAU9IU91"/>
<dbReference type="InterPro" id="IPR040352">
    <property type="entry name" value="TMUB1/2"/>
</dbReference>
<protein>
    <recommendedName>
        <fullName evidence="2">Ubiquitin-like domain-containing protein</fullName>
    </recommendedName>
</protein>
<dbReference type="PANTHER" id="PTHR14557">
    <property type="entry name" value="PROTEIN C7ORF21"/>
    <property type="match status" value="1"/>
</dbReference>
<comment type="caution">
    <text evidence="3">The sequence shown here is derived from an EMBL/GenBank/DDBJ whole genome shotgun (WGS) entry which is preliminary data.</text>
</comment>
<organism evidence="3 4">
    <name type="scientific">Blepharisma stoltei</name>
    <dbReference type="NCBI Taxonomy" id="1481888"/>
    <lineage>
        <taxon>Eukaryota</taxon>
        <taxon>Sar</taxon>
        <taxon>Alveolata</taxon>
        <taxon>Ciliophora</taxon>
        <taxon>Postciliodesmatophora</taxon>
        <taxon>Heterotrichea</taxon>
        <taxon>Heterotrichida</taxon>
        <taxon>Blepharismidae</taxon>
        <taxon>Blepharisma</taxon>
    </lineage>
</organism>
<gene>
    <name evidence="3" type="ORF">BSTOLATCC_MIC5133</name>
</gene>
<proteinExistence type="predicted"/>
<dbReference type="Proteomes" id="UP001162131">
    <property type="component" value="Unassembled WGS sequence"/>
</dbReference>
<feature type="transmembrane region" description="Helical" evidence="1">
    <location>
        <begin position="207"/>
        <end position="228"/>
    </location>
</feature>
<evidence type="ECO:0000313" key="3">
    <source>
        <dbReference type="EMBL" id="CAG9311873.1"/>
    </source>
</evidence>
<feature type="domain" description="Ubiquitin-like" evidence="2">
    <location>
        <begin position="37"/>
        <end position="105"/>
    </location>
</feature>
<evidence type="ECO:0000256" key="1">
    <source>
        <dbReference type="SAM" id="Phobius"/>
    </source>
</evidence>
<dbReference type="Pfam" id="PF00240">
    <property type="entry name" value="ubiquitin"/>
    <property type="match status" value="1"/>
</dbReference>
<feature type="transmembrane region" description="Helical" evidence="1">
    <location>
        <begin position="240"/>
        <end position="259"/>
    </location>
</feature>
<sequence>MGKYDEIVEESVESQQPMSILSAPGEPNEAAVSQSLITILVKVSDTDTRSILVDPAAEIVGNLKIKLFPKEMQENKYVRLIFGGRVLVDSHLISLYKLSDKCVIHGFVTDVVDEQPGSSRTMLRRQQARGLDKLEESGFTVDDIHGMKFHFHAMCVYSGINKDTEEEKVALEEKWLEGKLPIINASPDERTRIQLNSLHERGDGLNFILGFLIGVLLSFLSLFVLKYFKLNEFQKFGTQVGLVLSLPIFILTLVIIFTGEF</sequence>
<keyword evidence="4" id="KW-1185">Reference proteome</keyword>
<dbReference type="GO" id="GO:0036503">
    <property type="term" value="P:ERAD pathway"/>
    <property type="evidence" value="ECO:0007669"/>
    <property type="project" value="InterPro"/>
</dbReference>
<keyword evidence="1" id="KW-0472">Membrane</keyword>
<dbReference type="InterPro" id="IPR025390">
    <property type="entry name" value="Dsc3_C"/>
</dbReference>
<dbReference type="InterPro" id="IPR029071">
    <property type="entry name" value="Ubiquitin-like_domsf"/>
</dbReference>
<evidence type="ECO:0000259" key="2">
    <source>
        <dbReference type="PROSITE" id="PS50053"/>
    </source>
</evidence>
<accession>A0AAU9IU91</accession>
<keyword evidence="1" id="KW-0812">Transmembrane</keyword>
<dbReference type="PROSITE" id="PS50053">
    <property type="entry name" value="UBIQUITIN_2"/>
    <property type="match status" value="1"/>
</dbReference>
<dbReference type="PANTHER" id="PTHR14557:SF5">
    <property type="entry name" value="UBIQUITIN-LIKE DOMAIN-CONTAINING PROTEIN"/>
    <property type="match status" value="1"/>
</dbReference>
<dbReference type="InterPro" id="IPR000626">
    <property type="entry name" value="Ubiquitin-like_dom"/>
</dbReference>
<dbReference type="Gene3D" id="3.10.20.90">
    <property type="entry name" value="Phosphatidylinositol 3-kinase Catalytic Subunit, Chain A, domain 1"/>
    <property type="match status" value="1"/>
</dbReference>